<reference evidence="10 11" key="1">
    <citation type="submission" date="2010-05" db="EMBL/GenBank/DDBJ databases">
        <title>The Genome Sequence of Thecamonas trahens ATCC 50062.</title>
        <authorList>
            <consortium name="The Broad Institute Genome Sequencing Platform"/>
            <person name="Russ C."/>
            <person name="Cuomo C."/>
            <person name="Shea T."/>
            <person name="Young S.K."/>
            <person name="Zeng Q."/>
            <person name="Koehrsen M."/>
            <person name="Haas B."/>
            <person name="Borodovsky M."/>
            <person name="Guigo R."/>
            <person name="Alvarado L."/>
            <person name="Berlin A."/>
            <person name="Bochicchio J."/>
            <person name="Borenstein D."/>
            <person name="Chapman S."/>
            <person name="Chen Z."/>
            <person name="Freedman E."/>
            <person name="Gellesch M."/>
            <person name="Goldberg J."/>
            <person name="Griggs A."/>
            <person name="Gujja S."/>
            <person name="Heilman E."/>
            <person name="Heiman D."/>
            <person name="Hepburn T."/>
            <person name="Howarth C."/>
            <person name="Jen D."/>
            <person name="Larson L."/>
            <person name="Mehta T."/>
            <person name="Park D."/>
            <person name="Pearson M."/>
            <person name="Roberts A."/>
            <person name="Saif S."/>
            <person name="Shenoy N."/>
            <person name="Sisk P."/>
            <person name="Stolte C."/>
            <person name="Sykes S."/>
            <person name="Thomson T."/>
            <person name="Walk T."/>
            <person name="White J."/>
            <person name="Yandava C."/>
            <person name="Burger G."/>
            <person name="Gray M.W."/>
            <person name="Holland P.W.H."/>
            <person name="King N."/>
            <person name="Lang F.B.F."/>
            <person name="Roger A.J."/>
            <person name="Ruiz-Trillo I."/>
            <person name="Lander E."/>
            <person name="Nusbaum C."/>
        </authorList>
    </citation>
    <scope>NUCLEOTIDE SEQUENCE [LARGE SCALE GENOMIC DNA]</scope>
    <source>
        <strain evidence="10 11">ATCC 50062</strain>
    </source>
</reference>
<sequence length="442" mass="48693">MRRQDIAANPVPGSVETGPSGPEDEEYRMEMEEKIINDEYKIWKKNTPFLYDCCLTTALEWPSLTAQWFPDKAVASGADHSTQRLLMGTHTYGGAPNYLLIAEVALPTDSAEVEASKYEEGGEVGGFGAGQARVSIVHRINHDGEVNRARYMPQNAFLVATKTTAGEVHIFDTTKHPSTPDPSGVSVPELRLTGHQKEGYGLSWNTFYQGHLISGAYDSLICLWDLEGALESSNMLQPTRTYSGHTSVVEDVAWHTSHECVFGSVGDDKKLNLWDTREAETSKPFQSIQAHDAEVNAIAFNPFSAFILATGSADKTVALWDMRNLSQKLHSLEAHTDEVISASFSPHNETILATSSADRRSLVWDLSRIGQEQTAEDAEDGPPELLFVHGGHTAKISDFSWNLNEPWLAASVAEDNVLQVWSMAENIYNDVEPADVPPESLE</sequence>
<proteinExistence type="inferred from homology"/>
<dbReference type="Proteomes" id="UP000054408">
    <property type="component" value="Unassembled WGS sequence"/>
</dbReference>
<evidence type="ECO:0000313" key="11">
    <source>
        <dbReference type="Proteomes" id="UP000054408"/>
    </source>
</evidence>
<dbReference type="InterPro" id="IPR022052">
    <property type="entry name" value="Histone-bd_RBBP4-like_N"/>
</dbReference>
<feature type="region of interest" description="Disordered" evidence="8">
    <location>
        <begin position="1"/>
        <end position="25"/>
    </location>
</feature>
<evidence type="ECO:0000256" key="4">
    <source>
        <dbReference type="ARBA" id="ARBA00022737"/>
    </source>
</evidence>
<evidence type="ECO:0000256" key="8">
    <source>
        <dbReference type="SAM" id="MobiDB-lite"/>
    </source>
</evidence>
<dbReference type="SMART" id="SM00320">
    <property type="entry name" value="WD40"/>
    <property type="match status" value="6"/>
</dbReference>
<dbReference type="PANTHER" id="PTHR22850">
    <property type="entry name" value="WD40 REPEAT FAMILY"/>
    <property type="match status" value="1"/>
</dbReference>
<keyword evidence="6" id="KW-0539">Nucleus</keyword>
<feature type="repeat" description="WD" evidence="7">
    <location>
        <begin position="332"/>
        <end position="374"/>
    </location>
</feature>
<dbReference type="GeneID" id="25563214"/>
<organism evidence="10 11">
    <name type="scientific">Thecamonas trahens ATCC 50062</name>
    <dbReference type="NCBI Taxonomy" id="461836"/>
    <lineage>
        <taxon>Eukaryota</taxon>
        <taxon>Apusozoa</taxon>
        <taxon>Apusomonadida</taxon>
        <taxon>Apusomonadidae</taxon>
        <taxon>Thecamonas</taxon>
    </lineage>
</organism>
<dbReference type="InterPro" id="IPR019775">
    <property type="entry name" value="WD40_repeat_CS"/>
</dbReference>
<comment type="similarity">
    <text evidence="2">Belongs to the WD repeat RBAP46/RBAP48/MSI1 family.</text>
</comment>
<dbReference type="Pfam" id="PF12265">
    <property type="entry name" value="CAF1C_H4-bd"/>
    <property type="match status" value="1"/>
</dbReference>
<dbReference type="InterPro" id="IPR036322">
    <property type="entry name" value="WD40_repeat_dom_sf"/>
</dbReference>
<evidence type="ECO:0000256" key="7">
    <source>
        <dbReference type="PROSITE-ProRule" id="PRU00221"/>
    </source>
</evidence>
<feature type="repeat" description="WD" evidence="7">
    <location>
        <begin position="242"/>
        <end position="284"/>
    </location>
</feature>
<evidence type="ECO:0000259" key="9">
    <source>
        <dbReference type="Pfam" id="PF12265"/>
    </source>
</evidence>
<dbReference type="InterPro" id="IPR001680">
    <property type="entry name" value="WD40_rpt"/>
</dbReference>
<dbReference type="OrthoDB" id="427795at2759"/>
<dbReference type="FunFam" id="2.130.10.10:FF:000512">
    <property type="entry name" value="WD-40 repeat-containing protein MSI1"/>
    <property type="match status" value="1"/>
</dbReference>
<dbReference type="SUPFAM" id="SSF50978">
    <property type="entry name" value="WD40 repeat-like"/>
    <property type="match status" value="1"/>
</dbReference>
<dbReference type="eggNOG" id="KOG0264">
    <property type="taxonomic scope" value="Eukaryota"/>
</dbReference>
<evidence type="ECO:0000313" key="10">
    <source>
        <dbReference type="EMBL" id="KNC47199.1"/>
    </source>
</evidence>
<evidence type="ECO:0000256" key="1">
    <source>
        <dbReference type="ARBA" id="ARBA00004123"/>
    </source>
</evidence>
<keyword evidence="5" id="KW-0156">Chromatin regulator</keyword>
<dbReference type="OMA" id="KIRAMPA"/>
<dbReference type="PROSITE" id="PS50294">
    <property type="entry name" value="WD_REPEATS_REGION"/>
    <property type="match status" value="2"/>
</dbReference>
<protein>
    <submittedName>
        <fullName evidence="10">NURF complex component</fullName>
    </submittedName>
</protein>
<dbReference type="PRINTS" id="PR00320">
    <property type="entry name" value="GPROTEINBRPT"/>
</dbReference>
<dbReference type="AlphaFoldDB" id="A0A0L0D4G0"/>
<dbReference type="PROSITE" id="PS00678">
    <property type="entry name" value="WD_REPEATS_1"/>
    <property type="match status" value="3"/>
</dbReference>
<evidence type="ECO:0000256" key="2">
    <source>
        <dbReference type="ARBA" id="ARBA00009341"/>
    </source>
</evidence>
<evidence type="ECO:0000256" key="5">
    <source>
        <dbReference type="ARBA" id="ARBA00022853"/>
    </source>
</evidence>
<evidence type="ECO:0000256" key="6">
    <source>
        <dbReference type="ARBA" id="ARBA00023242"/>
    </source>
</evidence>
<dbReference type="Gene3D" id="2.130.10.10">
    <property type="entry name" value="YVTN repeat-like/Quinoprotein amine dehydrogenase"/>
    <property type="match status" value="1"/>
</dbReference>
<dbReference type="GO" id="GO:0006325">
    <property type="term" value="P:chromatin organization"/>
    <property type="evidence" value="ECO:0007669"/>
    <property type="project" value="UniProtKB-KW"/>
</dbReference>
<comment type="subcellular location">
    <subcellularLocation>
        <location evidence="1">Nucleus</location>
    </subcellularLocation>
</comment>
<keyword evidence="4" id="KW-0677">Repeat</keyword>
<evidence type="ECO:0000256" key="3">
    <source>
        <dbReference type="ARBA" id="ARBA00022574"/>
    </source>
</evidence>
<dbReference type="InterPro" id="IPR020472">
    <property type="entry name" value="WD40_PAC1"/>
</dbReference>
<dbReference type="PROSITE" id="PS50082">
    <property type="entry name" value="WD_REPEATS_2"/>
    <property type="match status" value="4"/>
</dbReference>
<feature type="repeat" description="WD" evidence="7">
    <location>
        <begin position="288"/>
        <end position="324"/>
    </location>
</feature>
<dbReference type="RefSeq" id="XP_013759970.1">
    <property type="nucleotide sequence ID" value="XM_013904516.1"/>
</dbReference>
<accession>A0A0L0D4G0</accession>
<keyword evidence="11" id="KW-1185">Reference proteome</keyword>
<dbReference type="Pfam" id="PF00400">
    <property type="entry name" value="WD40"/>
    <property type="match status" value="4"/>
</dbReference>
<dbReference type="STRING" id="461836.A0A0L0D4G0"/>
<feature type="domain" description="Histone-binding protein RBBP4-like N-terminal" evidence="9">
    <location>
        <begin position="38"/>
        <end position="108"/>
    </location>
</feature>
<dbReference type="GO" id="GO:0005634">
    <property type="term" value="C:nucleus"/>
    <property type="evidence" value="ECO:0007669"/>
    <property type="project" value="UniProtKB-SubCell"/>
</dbReference>
<dbReference type="EMBL" id="GL349445">
    <property type="protein sequence ID" value="KNC47199.1"/>
    <property type="molecule type" value="Genomic_DNA"/>
</dbReference>
<feature type="repeat" description="WD" evidence="7">
    <location>
        <begin position="192"/>
        <end position="227"/>
    </location>
</feature>
<name>A0A0L0D4G0_THETB</name>
<keyword evidence="3 7" id="KW-0853">WD repeat</keyword>
<dbReference type="InterPro" id="IPR015943">
    <property type="entry name" value="WD40/YVTN_repeat-like_dom_sf"/>
</dbReference>
<dbReference type="InterPro" id="IPR050459">
    <property type="entry name" value="WD_repeat_RBAP46/RBAP48/MSI1"/>
</dbReference>
<gene>
    <name evidence="10" type="ORF">AMSG_03628</name>
</gene>